<dbReference type="PANTHER" id="PTHR23422:SF11">
    <property type="entry name" value="DIPEPTIDYL PEPTIDASE 3"/>
    <property type="match status" value="1"/>
</dbReference>
<name>A0A3G4ZP23_9VIRU</name>
<keyword evidence="6" id="KW-0031">Aminopeptidase</keyword>
<evidence type="ECO:0000256" key="1">
    <source>
        <dbReference type="ARBA" id="ARBA00001336"/>
    </source>
</evidence>
<accession>A0A3G4ZP23</accession>
<dbReference type="Gene3D" id="3.30.540.30">
    <property type="match status" value="3"/>
</dbReference>
<evidence type="ECO:0000256" key="12">
    <source>
        <dbReference type="ARBA" id="ARBA00023049"/>
    </source>
</evidence>
<dbReference type="EMBL" id="MK071988">
    <property type="protein sequence ID" value="AYV76626.1"/>
    <property type="molecule type" value="Genomic_DNA"/>
</dbReference>
<dbReference type="InterPro" id="IPR005317">
    <property type="entry name" value="Dipeptidyl-peptase3"/>
</dbReference>
<keyword evidence="8" id="KW-0645">Protease</keyword>
<comment type="catalytic activity">
    <reaction evidence="1">
        <text>Release of an N-terminal dipeptide from a peptide comprising four or more residues, with broad specificity. Also acts on dipeptidyl 2-naphthylamides.</text>
        <dbReference type="EC" id="3.4.14.4"/>
    </reaction>
</comment>
<comment type="subcellular location">
    <subcellularLocation>
        <location evidence="3">Cytoplasm</location>
    </subcellularLocation>
</comment>
<dbReference type="EC" id="3.4.14.4" evidence="5"/>
<dbReference type="InterPro" id="IPR039461">
    <property type="entry name" value="Peptidase_M49"/>
</dbReference>
<evidence type="ECO:0000256" key="14">
    <source>
        <dbReference type="ARBA" id="ARBA00032119"/>
    </source>
</evidence>
<dbReference type="GO" id="GO:0008235">
    <property type="term" value="F:metalloexopeptidase activity"/>
    <property type="evidence" value="ECO:0007669"/>
    <property type="project" value="InterPro"/>
</dbReference>
<keyword evidence="12" id="KW-0482">Metalloprotease</keyword>
<evidence type="ECO:0000256" key="6">
    <source>
        <dbReference type="ARBA" id="ARBA00022438"/>
    </source>
</evidence>
<sequence length="711" mass="81180">MSTTCYTNEDTKKTVKFHTLMSDPPVSVLNAKHAFDQLTDREKQYAYWMTKASWAGSPICYVQTSHESLGMFQVLNAFFSHVLCLTNCDKNSSHEELANAIYKELMNHMANSGYDNSISEDDVNNFLQYCATFYDNMGNYLSFGDTKFIPSISAQTFTNILKSYKYLKNDYIDYIVAALYSLNELTIGFNCTNNNSQTTYYSSNMSEDDVKFVNDFMTKINMSPYNTRVVKCIDPSKETETHKYEIHVASANSNHENPTNLYTENETVIEIINGDHQEYLSDVIDYLENAYFFAENDVQKDMINAYVKHFAKGDIDDHKLAQIHWVKDKGPSVETNIGFIESYRDPAGVRGTWEGFVAVVNKEISKKFARLVDKAPDFLHLLPWDKIYEKDVFVKPDFTSLEIICFASSGIPAGINLSNYNDIRQNVGFKNVSLGNVISLRNLSSSSSNVPFLHDRDQELYKKLLVESFEVQVGLHELLGHGSGKLFTENDKVDGLGFYKEGETYNSVFGKLASAMEELRAETIGLLLSTYSDVLDIFNIGDDSKENIIYINWLNMVRSGLKGLEVYNPTNKNWGQAHSYARYIILQVLLRAGDGLVELDKYDDNVIIKLDRTKINTIGVPAVRDFLNKIQVYKSTADVENARYLIDDCSCVDEYWLKIRDIIVSKKQPRSLIIQPVLTNNNDKVNLYQFDLNKLNNIYMGHILSNILRYI</sequence>
<evidence type="ECO:0000256" key="2">
    <source>
        <dbReference type="ARBA" id="ARBA00001947"/>
    </source>
</evidence>
<gene>
    <name evidence="15" type="ORF">Terrestrivirus10_10</name>
</gene>
<evidence type="ECO:0000256" key="8">
    <source>
        <dbReference type="ARBA" id="ARBA00022670"/>
    </source>
</evidence>
<keyword evidence="11" id="KW-0862">Zinc</keyword>
<comment type="cofactor">
    <cofactor evidence="2">
        <name>Zn(2+)</name>
        <dbReference type="ChEBI" id="CHEBI:29105"/>
    </cofactor>
</comment>
<dbReference type="GO" id="GO:0046872">
    <property type="term" value="F:metal ion binding"/>
    <property type="evidence" value="ECO:0007669"/>
    <property type="project" value="UniProtKB-KW"/>
</dbReference>
<evidence type="ECO:0000256" key="4">
    <source>
        <dbReference type="ARBA" id="ARBA00010200"/>
    </source>
</evidence>
<reference evidence="15" key="1">
    <citation type="submission" date="2018-10" db="EMBL/GenBank/DDBJ databases">
        <title>Hidden diversity of soil giant viruses.</title>
        <authorList>
            <person name="Schulz F."/>
            <person name="Alteio L."/>
            <person name="Goudeau D."/>
            <person name="Ryan E.M."/>
            <person name="Malmstrom R.R."/>
            <person name="Blanchard J."/>
            <person name="Woyke T."/>
        </authorList>
    </citation>
    <scope>NUCLEOTIDE SEQUENCE</scope>
    <source>
        <strain evidence="15">TEV1</strain>
    </source>
</reference>
<evidence type="ECO:0000256" key="7">
    <source>
        <dbReference type="ARBA" id="ARBA00022490"/>
    </source>
</evidence>
<organism evidence="15">
    <name type="scientific">Terrestrivirus sp</name>
    <dbReference type="NCBI Taxonomy" id="2487775"/>
    <lineage>
        <taxon>Viruses</taxon>
        <taxon>Varidnaviria</taxon>
        <taxon>Bamfordvirae</taxon>
        <taxon>Nucleocytoviricota</taxon>
        <taxon>Megaviricetes</taxon>
        <taxon>Imitervirales</taxon>
        <taxon>Mimiviridae</taxon>
        <taxon>Klosneuvirinae</taxon>
    </lineage>
</organism>
<evidence type="ECO:0000256" key="13">
    <source>
        <dbReference type="ARBA" id="ARBA00031288"/>
    </source>
</evidence>
<proteinExistence type="inferred from homology"/>
<keyword evidence="10" id="KW-0378">Hydrolase</keyword>
<evidence type="ECO:0000256" key="9">
    <source>
        <dbReference type="ARBA" id="ARBA00022723"/>
    </source>
</evidence>
<comment type="similarity">
    <text evidence="4">Belongs to the peptidase M49 family.</text>
</comment>
<evidence type="ECO:0000256" key="10">
    <source>
        <dbReference type="ARBA" id="ARBA00022801"/>
    </source>
</evidence>
<dbReference type="FunFam" id="3.30.540.30:FF:000001">
    <property type="entry name" value="Dipeptidyl peptidase 3"/>
    <property type="match status" value="1"/>
</dbReference>
<dbReference type="GO" id="GO:0006508">
    <property type="term" value="P:proteolysis"/>
    <property type="evidence" value="ECO:0007669"/>
    <property type="project" value="UniProtKB-KW"/>
</dbReference>
<dbReference type="FunFam" id="3.30.540.30:FF:000002">
    <property type="entry name" value="Dipeptidyl peptidase 3"/>
    <property type="match status" value="1"/>
</dbReference>
<keyword evidence="7" id="KW-0963">Cytoplasm</keyword>
<protein>
    <recommendedName>
        <fullName evidence="5">dipeptidyl-peptidase III</fullName>
        <ecNumber evidence="5">3.4.14.4</ecNumber>
    </recommendedName>
    <alternativeName>
        <fullName evidence="13">Dipeptidyl aminopeptidase III</fullName>
    </alternativeName>
    <alternativeName>
        <fullName evidence="14">Dipeptidyl peptidase III</fullName>
    </alternativeName>
</protein>
<keyword evidence="9" id="KW-0479">Metal-binding</keyword>
<dbReference type="GO" id="GO:0004177">
    <property type="term" value="F:aminopeptidase activity"/>
    <property type="evidence" value="ECO:0007669"/>
    <property type="project" value="UniProtKB-KW"/>
</dbReference>
<evidence type="ECO:0000256" key="5">
    <source>
        <dbReference type="ARBA" id="ARBA00012063"/>
    </source>
</evidence>
<evidence type="ECO:0000256" key="3">
    <source>
        <dbReference type="ARBA" id="ARBA00004496"/>
    </source>
</evidence>
<dbReference type="PANTHER" id="PTHR23422">
    <property type="entry name" value="DIPEPTIDYL PEPTIDASE III-RELATED"/>
    <property type="match status" value="1"/>
</dbReference>
<evidence type="ECO:0000313" key="15">
    <source>
        <dbReference type="EMBL" id="AYV76626.1"/>
    </source>
</evidence>
<dbReference type="GO" id="GO:0008239">
    <property type="term" value="F:dipeptidyl-peptidase activity"/>
    <property type="evidence" value="ECO:0007669"/>
    <property type="project" value="UniProtKB-EC"/>
</dbReference>
<dbReference type="Pfam" id="PF03571">
    <property type="entry name" value="Peptidase_M49"/>
    <property type="match status" value="1"/>
</dbReference>
<evidence type="ECO:0000256" key="11">
    <source>
        <dbReference type="ARBA" id="ARBA00022833"/>
    </source>
</evidence>
<dbReference type="PIRSF" id="PIRSF007828">
    <property type="entry name" value="Dipeptidyl-peptidase_III"/>
    <property type="match status" value="1"/>
</dbReference>